<evidence type="ECO:0000313" key="20">
    <source>
        <dbReference type="EMBL" id="MFJ3045337.1"/>
    </source>
</evidence>
<dbReference type="Pfam" id="PF00593">
    <property type="entry name" value="TonB_dep_Rec_b-barrel"/>
    <property type="match status" value="1"/>
</dbReference>
<dbReference type="InterPro" id="IPR036942">
    <property type="entry name" value="Beta-barrel_TonB_sf"/>
</dbReference>
<dbReference type="InterPro" id="IPR000531">
    <property type="entry name" value="Beta-barrel_TonB"/>
</dbReference>
<evidence type="ECO:0000256" key="15">
    <source>
        <dbReference type="PROSITE-ProRule" id="PRU10144"/>
    </source>
</evidence>
<evidence type="ECO:0000313" key="21">
    <source>
        <dbReference type="Proteomes" id="UP001617427"/>
    </source>
</evidence>
<dbReference type="PANTHER" id="PTHR32552">
    <property type="entry name" value="FERRICHROME IRON RECEPTOR-RELATED"/>
    <property type="match status" value="1"/>
</dbReference>
<feature type="signal peptide" evidence="17">
    <location>
        <begin position="1"/>
        <end position="36"/>
    </location>
</feature>
<name>A0ABW8EXR7_9BURK</name>
<comment type="similarity">
    <text evidence="2 14 16">Belongs to the TonB-dependent receptor family.</text>
</comment>
<comment type="subcellular location">
    <subcellularLocation>
        <location evidence="1 14">Cell outer membrane</location>
        <topology evidence="1 14">Multi-pass membrane protein</topology>
    </subcellularLocation>
</comment>
<keyword evidence="7 17" id="KW-0732">Signal</keyword>
<keyword evidence="3 14" id="KW-0813">Transport</keyword>
<dbReference type="Gene3D" id="2.40.170.20">
    <property type="entry name" value="TonB-dependent receptor, beta-barrel domain"/>
    <property type="match status" value="1"/>
</dbReference>
<evidence type="ECO:0000256" key="4">
    <source>
        <dbReference type="ARBA" id="ARBA00022452"/>
    </source>
</evidence>
<evidence type="ECO:0000256" key="17">
    <source>
        <dbReference type="SAM" id="SignalP"/>
    </source>
</evidence>
<evidence type="ECO:0000259" key="19">
    <source>
        <dbReference type="Pfam" id="PF07715"/>
    </source>
</evidence>
<evidence type="ECO:0000256" key="1">
    <source>
        <dbReference type="ARBA" id="ARBA00004571"/>
    </source>
</evidence>
<keyword evidence="10 16" id="KW-0798">TonB box</keyword>
<evidence type="ECO:0000256" key="8">
    <source>
        <dbReference type="ARBA" id="ARBA00023004"/>
    </source>
</evidence>
<dbReference type="Gene3D" id="2.170.130.10">
    <property type="entry name" value="TonB-dependent receptor, plug domain"/>
    <property type="match status" value="1"/>
</dbReference>
<keyword evidence="5" id="KW-0410">Iron transport</keyword>
<dbReference type="InterPro" id="IPR039426">
    <property type="entry name" value="TonB-dep_rcpt-like"/>
</dbReference>
<accession>A0ABW8EXR7</accession>
<keyword evidence="12 20" id="KW-0675">Receptor</keyword>
<feature type="domain" description="TonB-dependent receptor-like beta-barrel" evidence="18">
    <location>
        <begin position="268"/>
        <end position="676"/>
    </location>
</feature>
<dbReference type="Pfam" id="PF07715">
    <property type="entry name" value="Plug"/>
    <property type="match status" value="1"/>
</dbReference>
<evidence type="ECO:0000256" key="10">
    <source>
        <dbReference type="ARBA" id="ARBA00023077"/>
    </source>
</evidence>
<dbReference type="CDD" id="cd01347">
    <property type="entry name" value="ligand_gated_channel"/>
    <property type="match status" value="1"/>
</dbReference>
<dbReference type="SUPFAM" id="SSF56935">
    <property type="entry name" value="Porins"/>
    <property type="match status" value="1"/>
</dbReference>
<feature type="chain" id="PRO_5045773978" evidence="17">
    <location>
        <begin position="37"/>
        <end position="707"/>
    </location>
</feature>
<keyword evidence="13 14" id="KW-0998">Cell outer membrane</keyword>
<evidence type="ECO:0000256" key="11">
    <source>
        <dbReference type="ARBA" id="ARBA00023136"/>
    </source>
</evidence>
<sequence>MEPAATITPGRLRRRKRCAGSLMACGLSVLAPQAIAESGEAAGQNLPHIDVLENGESDDVRGFVARKAGQTIRSDAPLVETPRSVSVLTRELMDSQQTTTVTEALRNVAGVAPGSYGRRGWDDMIIRGQRATESIMVDGLPMLTYWLAQEPFGYERIDVLKGGASAMFGNAQAGGLVNMISKRPMAHAFTDIGASYGSYDFKQVTLDMGRPLDAEGLSAWRLNALVLDRADPTNGVYQRNYWIAPSARLRLGRDTDLTLLLSLNQREYIRQQGLPPQGTILPNRNGQLPSSLFTGEPSAQPYQGSQLRLGYELEHRFGNDWKLLQSFRAQQTELTGTGVFNENLATNQRTQGRSARKQDFNVTSLQADTALLHTFEAAGRHEMRVGVDLAMSRHRVQLRNCRIGAIDLFQPRYGMPLSCTTMNQDRLVNSYASGVYVQDYYKVNDALSVQAGLRYDTVRSDQDDYMRRTQRSQTDSAWSGNLGLSYRLPYGFVPYASYSTSFSPTVDEVSVDGKPFVPDTGRQVEAGVKWASADQQITANLAFYDLVRRNVTASDPLNRGYSLQVGEQRTRGAEIETTASFGRWQWTAAYANTLGKVTQGLPSQIGKPLDNVPRQSLSLWATYRFRPEWTAGLGGRYESAKRGYSYPYTIPAYTVLDASISYASGAYRLGLNVKNLADRRYYAGGINDRALTMGDPRTVLLTAGYQF</sequence>
<dbReference type="PROSITE" id="PS01156">
    <property type="entry name" value="TONB_DEPENDENT_REC_2"/>
    <property type="match status" value="1"/>
</dbReference>
<dbReference type="InterPro" id="IPR010105">
    <property type="entry name" value="TonB_sidphr_rcpt"/>
</dbReference>
<keyword evidence="4 14" id="KW-1134">Transmembrane beta strand</keyword>
<keyword evidence="21" id="KW-1185">Reference proteome</keyword>
<evidence type="ECO:0000256" key="2">
    <source>
        <dbReference type="ARBA" id="ARBA00009810"/>
    </source>
</evidence>
<dbReference type="Proteomes" id="UP001617427">
    <property type="component" value="Unassembled WGS sequence"/>
</dbReference>
<organism evidence="20 21">
    <name type="scientific">Herbaspirillum chlorophenolicum</name>
    <dbReference type="NCBI Taxonomy" id="211589"/>
    <lineage>
        <taxon>Bacteria</taxon>
        <taxon>Pseudomonadati</taxon>
        <taxon>Pseudomonadota</taxon>
        <taxon>Betaproteobacteria</taxon>
        <taxon>Burkholderiales</taxon>
        <taxon>Oxalobacteraceae</taxon>
        <taxon>Herbaspirillum</taxon>
    </lineage>
</organism>
<dbReference type="InterPro" id="IPR010917">
    <property type="entry name" value="TonB_rcpt_CS"/>
</dbReference>
<proteinExistence type="inferred from homology"/>
<reference evidence="20 21" key="1">
    <citation type="submission" date="2024-10" db="EMBL/GenBank/DDBJ databases">
        <title>The Natural Products Discovery Center: Release of the First 8490 Sequenced Strains for Exploring Actinobacteria Biosynthetic Diversity.</title>
        <authorList>
            <person name="Kalkreuter E."/>
            <person name="Kautsar S.A."/>
            <person name="Yang D."/>
            <person name="Bader C.D."/>
            <person name="Teijaro C.N."/>
            <person name="Fluegel L."/>
            <person name="Davis C.M."/>
            <person name="Simpson J.R."/>
            <person name="Lauterbach L."/>
            <person name="Steele A.D."/>
            <person name="Gui C."/>
            <person name="Meng S."/>
            <person name="Li G."/>
            <person name="Viehrig K."/>
            <person name="Ye F."/>
            <person name="Su P."/>
            <person name="Kiefer A.F."/>
            <person name="Nichols A."/>
            <person name="Cepeda A.J."/>
            <person name="Yan W."/>
            <person name="Fan B."/>
            <person name="Jiang Y."/>
            <person name="Adhikari A."/>
            <person name="Zheng C.-J."/>
            <person name="Schuster L."/>
            <person name="Cowan T.M."/>
            <person name="Smanski M.J."/>
            <person name="Chevrette M.G."/>
            <person name="De Carvalho L.P.S."/>
            <person name="Shen B."/>
        </authorList>
    </citation>
    <scope>NUCLEOTIDE SEQUENCE [LARGE SCALE GENOMIC DNA]</scope>
    <source>
        <strain evidence="20 21">NPDC087045</strain>
    </source>
</reference>
<feature type="short sequence motif" description="TonB C-terminal box" evidence="15">
    <location>
        <begin position="690"/>
        <end position="707"/>
    </location>
</feature>
<keyword evidence="8" id="KW-0408">Iron</keyword>
<dbReference type="InterPro" id="IPR037066">
    <property type="entry name" value="Plug_dom_sf"/>
</dbReference>
<protein>
    <submittedName>
        <fullName evidence="20">TonB-dependent siderophore receptor</fullName>
    </submittedName>
</protein>
<evidence type="ECO:0000256" key="7">
    <source>
        <dbReference type="ARBA" id="ARBA00022729"/>
    </source>
</evidence>
<evidence type="ECO:0000256" key="12">
    <source>
        <dbReference type="ARBA" id="ARBA00023170"/>
    </source>
</evidence>
<gene>
    <name evidence="20" type="ORF">ACIPEN_05875</name>
</gene>
<keyword evidence="9" id="KW-0406">Ion transport</keyword>
<evidence type="ECO:0000256" key="6">
    <source>
        <dbReference type="ARBA" id="ARBA00022692"/>
    </source>
</evidence>
<evidence type="ECO:0000256" key="13">
    <source>
        <dbReference type="ARBA" id="ARBA00023237"/>
    </source>
</evidence>
<dbReference type="InterPro" id="IPR012910">
    <property type="entry name" value="Plug_dom"/>
</dbReference>
<feature type="domain" description="TonB-dependent receptor plug" evidence="19">
    <location>
        <begin position="78"/>
        <end position="175"/>
    </location>
</feature>
<keyword evidence="6 14" id="KW-0812">Transmembrane</keyword>
<comment type="caution">
    <text evidence="20">The sequence shown here is derived from an EMBL/GenBank/DDBJ whole genome shotgun (WGS) entry which is preliminary data.</text>
</comment>
<evidence type="ECO:0000256" key="16">
    <source>
        <dbReference type="RuleBase" id="RU003357"/>
    </source>
</evidence>
<keyword evidence="11 14" id="KW-0472">Membrane</keyword>
<dbReference type="RefSeq" id="WP_402698882.1">
    <property type="nucleotide sequence ID" value="NZ_JBIUZV010000003.1"/>
</dbReference>
<dbReference type="PANTHER" id="PTHR32552:SF68">
    <property type="entry name" value="FERRICHROME OUTER MEMBRANE TRANSPORTER_PHAGE RECEPTOR"/>
    <property type="match status" value="1"/>
</dbReference>
<dbReference type="NCBIfam" id="TIGR01783">
    <property type="entry name" value="TonB-siderophor"/>
    <property type="match status" value="1"/>
</dbReference>
<evidence type="ECO:0000256" key="14">
    <source>
        <dbReference type="PROSITE-ProRule" id="PRU01360"/>
    </source>
</evidence>
<dbReference type="PROSITE" id="PS52016">
    <property type="entry name" value="TONB_DEPENDENT_REC_3"/>
    <property type="match status" value="1"/>
</dbReference>
<evidence type="ECO:0000256" key="5">
    <source>
        <dbReference type="ARBA" id="ARBA00022496"/>
    </source>
</evidence>
<evidence type="ECO:0000256" key="3">
    <source>
        <dbReference type="ARBA" id="ARBA00022448"/>
    </source>
</evidence>
<evidence type="ECO:0000259" key="18">
    <source>
        <dbReference type="Pfam" id="PF00593"/>
    </source>
</evidence>
<dbReference type="EMBL" id="JBIUZV010000003">
    <property type="protein sequence ID" value="MFJ3045337.1"/>
    <property type="molecule type" value="Genomic_DNA"/>
</dbReference>
<evidence type="ECO:0000256" key="9">
    <source>
        <dbReference type="ARBA" id="ARBA00023065"/>
    </source>
</evidence>